<dbReference type="SUPFAM" id="SSF54292">
    <property type="entry name" value="2Fe-2S ferredoxin-like"/>
    <property type="match status" value="1"/>
</dbReference>
<reference evidence="8" key="1">
    <citation type="submission" date="2021-01" db="EMBL/GenBank/DDBJ databases">
        <authorList>
            <person name="Corre E."/>
            <person name="Pelletier E."/>
            <person name="Niang G."/>
            <person name="Scheremetjew M."/>
            <person name="Finn R."/>
            <person name="Kale V."/>
            <person name="Holt S."/>
            <person name="Cochrane G."/>
            <person name="Meng A."/>
            <person name="Brown T."/>
            <person name="Cohen L."/>
        </authorList>
    </citation>
    <scope>NUCLEOTIDE SEQUENCE</scope>
    <source>
        <strain evidence="8">NIES-2562</strain>
    </source>
</reference>
<evidence type="ECO:0000256" key="3">
    <source>
        <dbReference type="ARBA" id="ARBA00022723"/>
    </source>
</evidence>
<dbReference type="GO" id="GO:0051537">
    <property type="term" value="F:2 iron, 2 sulfur cluster binding"/>
    <property type="evidence" value="ECO:0007669"/>
    <property type="project" value="UniProtKB-KW"/>
</dbReference>
<keyword evidence="3" id="KW-0479">Metal-binding</keyword>
<dbReference type="GO" id="GO:0005739">
    <property type="term" value="C:mitochondrion"/>
    <property type="evidence" value="ECO:0007669"/>
    <property type="project" value="TreeGrafter"/>
</dbReference>
<evidence type="ECO:0000259" key="7">
    <source>
        <dbReference type="PROSITE" id="PS51085"/>
    </source>
</evidence>
<evidence type="ECO:0000256" key="2">
    <source>
        <dbReference type="ARBA" id="ARBA00022714"/>
    </source>
</evidence>
<keyword evidence="2" id="KW-0001">2Fe-2S</keyword>
<dbReference type="InterPro" id="IPR012675">
    <property type="entry name" value="Beta-grasp_dom_sf"/>
</dbReference>
<protein>
    <recommendedName>
        <fullName evidence="7">2Fe-2S ferredoxin-type domain-containing protein</fullName>
    </recommendedName>
</protein>
<comment type="cofactor">
    <cofactor evidence="6">
        <name>[2Fe-2S] cluster</name>
        <dbReference type="ChEBI" id="CHEBI:190135"/>
    </cofactor>
</comment>
<dbReference type="AlphaFoldDB" id="A0A7S3GEI4"/>
<dbReference type="PROSITE" id="PS00814">
    <property type="entry name" value="ADX"/>
    <property type="match status" value="1"/>
</dbReference>
<accession>A0A7S3GEI4</accession>
<comment type="similarity">
    <text evidence="1">Belongs to the adrenodoxin/putidaredoxin family.</text>
</comment>
<name>A0A7S3GEI4_9EUKA</name>
<keyword evidence="4" id="KW-0408">Iron</keyword>
<sequence>MFRSVVSAVRANSSSLASALSSRQFSVQATKALAAPARDIPIVFHYKDDDGKSIVKETLAYEGETLLELAQENDIEVEGACEGTCACSTCHLYVEEGRFNEIPEPSDEENDMLDLAWGLKDTSRLGCQIEVERSYAGMNLTLPDGVNNNY</sequence>
<dbReference type="Gene3D" id="3.10.20.30">
    <property type="match status" value="1"/>
</dbReference>
<proteinExistence type="inferred from homology"/>
<dbReference type="PANTHER" id="PTHR23426">
    <property type="entry name" value="FERREDOXIN/ADRENODOXIN"/>
    <property type="match status" value="1"/>
</dbReference>
<evidence type="ECO:0000256" key="4">
    <source>
        <dbReference type="ARBA" id="ARBA00023004"/>
    </source>
</evidence>
<feature type="domain" description="2Fe-2S ferredoxin-type" evidence="7">
    <location>
        <begin position="40"/>
        <end position="146"/>
    </location>
</feature>
<evidence type="ECO:0000313" key="8">
    <source>
        <dbReference type="EMBL" id="CAE0263809.1"/>
    </source>
</evidence>
<dbReference type="PROSITE" id="PS51085">
    <property type="entry name" value="2FE2S_FER_2"/>
    <property type="match status" value="1"/>
</dbReference>
<evidence type="ECO:0000256" key="5">
    <source>
        <dbReference type="ARBA" id="ARBA00023014"/>
    </source>
</evidence>
<dbReference type="InterPro" id="IPR001055">
    <property type="entry name" value="Adrenodoxin-like"/>
</dbReference>
<evidence type="ECO:0000256" key="1">
    <source>
        <dbReference type="ARBA" id="ARBA00010914"/>
    </source>
</evidence>
<organism evidence="8">
    <name type="scientific">Palpitomonas bilix</name>
    <dbReference type="NCBI Taxonomy" id="652834"/>
    <lineage>
        <taxon>Eukaryota</taxon>
        <taxon>Eukaryota incertae sedis</taxon>
    </lineage>
</organism>
<dbReference type="GO" id="GO:0009055">
    <property type="term" value="F:electron transfer activity"/>
    <property type="evidence" value="ECO:0007669"/>
    <property type="project" value="TreeGrafter"/>
</dbReference>
<dbReference type="InterPro" id="IPR001041">
    <property type="entry name" value="2Fe-2S_ferredoxin-type"/>
</dbReference>
<dbReference type="PANTHER" id="PTHR23426:SF65">
    <property type="entry name" value="FERREDOXIN-2, MITOCHONDRIAL"/>
    <property type="match status" value="1"/>
</dbReference>
<dbReference type="InterPro" id="IPR018298">
    <property type="entry name" value="Adrenodoxin_Fe-S_BS"/>
</dbReference>
<dbReference type="GO" id="GO:0046872">
    <property type="term" value="F:metal ion binding"/>
    <property type="evidence" value="ECO:0007669"/>
    <property type="project" value="UniProtKB-KW"/>
</dbReference>
<dbReference type="EMBL" id="HBIB01040173">
    <property type="protein sequence ID" value="CAE0263809.1"/>
    <property type="molecule type" value="Transcribed_RNA"/>
</dbReference>
<dbReference type="PRINTS" id="PR00355">
    <property type="entry name" value="ADRENODOXIN"/>
</dbReference>
<gene>
    <name evidence="8" type="ORF">PBIL07802_LOCUS26112</name>
</gene>
<keyword evidence="5" id="KW-0411">Iron-sulfur</keyword>
<dbReference type="GO" id="GO:0140647">
    <property type="term" value="P:P450-containing electron transport chain"/>
    <property type="evidence" value="ECO:0007669"/>
    <property type="project" value="InterPro"/>
</dbReference>
<dbReference type="InterPro" id="IPR036010">
    <property type="entry name" value="2Fe-2S_ferredoxin-like_sf"/>
</dbReference>
<dbReference type="Pfam" id="PF00111">
    <property type="entry name" value="Fer2"/>
    <property type="match status" value="1"/>
</dbReference>
<dbReference type="CDD" id="cd00207">
    <property type="entry name" value="fer2"/>
    <property type="match status" value="1"/>
</dbReference>
<evidence type="ECO:0000256" key="6">
    <source>
        <dbReference type="ARBA" id="ARBA00034078"/>
    </source>
</evidence>